<dbReference type="InterPro" id="IPR013924">
    <property type="entry name" value="RNase_H2_suC"/>
</dbReference>
<dbReference type="RefSeq" id="XP_065659643.1">
    <property type="nucleotide sequence ID" value="XM_065803571.1"/>
</dbReference>
<dbReference type="Proteomes" id="UP001652625">
    <property type="component" value="Chromosome 08"/>
</dbReference>
<dbReference type="Pfam" id="PF08615">
    <property type="entry name" value="RNase_H2_suC"/>
    <property type="match status" value="1"/>
</dbReference>
<dbReference type="PANTHER" id="PTHR47204">
    <property type="entry name" value="OS02G0168900 PROTEIN"/>
    <property type="match status" value="1"/>
</dbReference>
<keyword evidence="1" id="KW-1185">Reference proteome</keyword>
<evidence type="ECO:0000313" key="1">
    <source>
        <dbReference type="Proteomes" id="UP001652625"/>
    </source>
</evidence>
<organism evidence="1 2">
    <name type="scientific">Hydra vulgaris</name>
    <name type="common">Hydra</name>
    <name type="synonym">Hydra attenuata</name>
    <dbReference type="NCBI Taxonomy" id="6087"/>
    <lineage>
        <taxon>Eukaryota</taxon>
        <taxon>Metazoa</taxon>
        <taxon>Cnidaria</taxon>
        <taxon>Hydrozoa</taxon>
        <taxon>Hydroidolina</taxon>
        <taxon>Anthoathecata</taxon>
        <taxon>Aplanulata</taxon>
        <taxon>Hydridae</taxon>
        <taxon>Hydra</taxon>
    </lineage>
</organism>
<dbReference type="CDD" id="cd09271">
    <property type="entry name" value="RNase_H2-C"/>
    <property type="match status" value="1"/>
</dbReference>
<dbReference type="GeneID" id="136083792"/>
<accession>A0ABM4CD83</accession>
<name>A0ABM4CD83_HYDVU</name>
<proteinExistence type="predicted"/>
<dbReference type="PANTHER" id="PTHR47204:SF1">
    <property type="entry name" value="RIBONUCLEASE H2 SUBUNIT C"/>
    <property type="match status" value="1"/>
</dbReference>
<gene>
    <name evidence="2" type="primary">LOC136083792</name>
</gene>
<protein>
    <submittedName>
        <fullName evidence="2">Ribonuclease H2 subunit C-like isoform X2</fullName>
    </submittedName>
</protein>
<dbReference type="Gene3D" id="2.40.128.680">
    <property type="match status" value="1"/>
</dbReference>
<reference evidence="2" key="1">
    <citation type="submission" date="2025-08" db="UniProtKB">
        <authorList>
            <consortium name="RefSeq"/>
        </authorList>
    </citation>
    <scope>IDENTIFICATION</scope>
</reference>
<sequence length="131" mass="14832">MSISLEANGSMRQELIIHSVPCLISHNSYAKVDSFFITSHNDETELLKSSFRGRPLQGKEIHIPKGYKGSVLVEKNGIISDHQKRQITLGGYFDKFNYWNLETLPKQNVILDGFDWLGVAEMLHNDGALIE</sequence>
<evidence type="ECO:0000313" key="2">
    <source>
        <dbReference type="RefSeq" id="XP_065659643.1"/>
    </source>
</evidence>